<dbReference type="InterPro" id="IPR027094">
    <property type="entry name" value="Mitofusin_fam"/>
</dbReference>
<accession>H7ELV2</accession>
<keyword evidence="8" id="KW-1185">Reference proteome</keyword>
<dbReference type="GO" id="GO:0016020">
    <property type="term" value="C:membrane"/>
    <property type="evidence" value="ECO:0007669"/>
    <property type="project" value="UniProtKB-SubCell"/>
</dbReference>
<evidence type="ECO:0000256" key="2">
    <source>
        <dbReference type="ARBA" id="ARBA00022741"/>
    </source>
</evidence>
<evidence type="ECO:0000256" key="4">
    <source>
        <dbReference type="ARBA" id="ARBA00023134"/>
    </source>
</evidence>
<evidence type="ECO:0000256" key="1">
    <source>
        <dbReference type="ARBA" id="ARBA00004370"/>
    </source>
</evidence>
<evidence type="ECO:0000313" key="7">
    <source>
        <dbReference type="EMBL" id="EIC01360.1"/>
    </source>
</evidence>
<organism evidence="7 8">
    <name type="scientific">Treponema saccharophilum DSM 2985</name>
    <dbReference type="NCBI Taxonomy" id="907348"/>
    <lineage>
        <taxon>Bacteria</taxon>
        <taxon>Pseudomonadati</taxon>
        <taxon>Spirochaetota</taxon>
        <taxon>Spirochaetia</taxon>
        <taxon>Spirochaetales</taxon>
        <taxon>Treponemataceae</taxon>
        <taxon>Treponema</taxon>
    </lineage>
</organism>
<dbReference type="InterPro" id="IPR027417">
    <property type="entry name" value="P-loop_NTPase"/>
</dbReference>
<evidence type="ECO:0000256" key="3">
    <source>
        <dbReference type="ARBA" id="ARBA00022801"/>
    </source>
</evidence>
<dbReference type="GO" id="GO:0003924">
    <property type="term" value="F:GTPase activity"/>
    <property type="evidence" value="ECO:0007669"/>
    <property type="project" value="InterPro"/>
</dbReference>
<comment type="subcellular location">
    <subcellularLocation>
        <location evidence="1">Membrane</location>
    </subcellularLocation>
</comment>
<dbReference type="Gene3D" id="3.40.50.300">
    <property type="entry name" value="P-loop containing nucleotide triphosphate hydrolases"/>
    <property type="match status" value="1"/>
</dbReference>
<dbReference type="eggNOG" id="COG0699">
    <property type="taxonomic scope" value="Bacteria"/>
</dbReference>
<dbReference type="AlphaFoldDB" id="H7ELV2"/>
<protein>
    <recommendedName>
        <fullName evidence="6">Dynamin N-terminal domain-containing protein</fullName>
    </recommendedName>
</protein>
<dbReference type="PANTHER" id="PTHR10465">
    <property type="entry name" value="TRANSMEMBRANE GTPASE FZO1"/>
    <property type="match status" value="1"/>
</dbReference>
<dbReference type="OrthoDB" id="6565187at2"/>
<proteinExistence type="predicted"/>
<dbReference type="Pfam" id="PF00350">
    <property type="entry name" value="Dynamin_N"/>
    <property type="match status" value="1"/>
</dbReference>
<dbReference type="STRING" id="907348.TresaDRAFT_1252"/>
<evidence type="ECO:0000256" key="5">
    <source>
        <dbReference type="ARBA" id="ARBA00023136"/>
    </source>
</evidence>
<comment type="caution">
    <text evidence="7">The sequence shown here is derived from an EMBL/GenBank/DDBJ whole genome shotgun (WGS) entry which is preliminary data.</text>
</comment>
<dbReference type="Proteomes" id="UP000003571">
    <property type="component" value="Unassembled WGS sequence"/>
</dbReference>
<keyword evidence="3" id="KW-0378">Hydrolase</keyword>
<sequence>MTFFRFRTKQEKEREIALKQETLHLELENLEKDFRIFLFDRMNMRQMKVDACGEQFAFRQMRTDDFFSSQTIREYRDRIEKNALYTKNFKHAFEFFVDGKFSEAKIYCKSLRRKTLMWLLYAELEFYFSIHEKALPSKSDLALVFNVAEKNFDKFVRKVHEKLPKAKFSAKSYTEFAEFKRSLKDYSMFNIKNIAVCATMSAGKSTFVNALLGRDVLPARNEATTAKITSVYDKDGAEKMVGYVTQNGKITEQSADVTLEVINKWNSSNNLERIYLQGDLDGIKNDGFVVVVHDTPGTNNSGDKSHHEVTMDFLQNNKMDALIFVANATQLCTNDERILLVELLNKVVESSKLPVIFILNKADELDEEKESISDIQKRYVEYLNEIGFKEPKLFLLSAKAARLLKMAKNGRTENLTAREKSDLKSAIAEFTDLHDFSCGGERKCESEIETALLRSGLQNVEKYIESLF</sequence>
<dbReference type="GO" id="GO:0008053">
    <property type="term" value="P:mitochondrial fusion"/>
    <property type="evidence" value="ECO:0007669"/>
    <property type="project" value="TreeGrafter"/>
</dbReference>
<reference evidence="7 8" key="1">
    <citation type="submission" date="2011-09" db="EMBL/GenBank/DDBJ databases">
        <title>The draft genome of Treponema saccharophilum DSM 2985.</title>
        <authorList>
            <consortium name="US DOE Joint Genome Institute (JGI-PGF)"/>
            <person name="Lucas S."/>
            <person name="Copeland A."/>
            <person name="Lapidus A."/>
            <person name="Glavina del Rio T."/>
            <person name="Dalin E."/>
            <person name="Tice H."/>
            <person name="Bruce D."/>
            <person name="Goodwin L."/>
            <person name="Pitluck S."/>
            <person name="Peters L."/>
            <person name="Kyrpides N."/>
            <person name="Mavromatis K."/>
            <person name="Ivanova N."/>
            <person name="Markowitz V."/>
            <person name="Cheng J.-F."/>
            <person name="Hugenholtz P."/>
            <person name="Woyke T."/>
            <person name="Wu D."/>
            <person name="Gronow S."/>
            <person name="Wellnitz S."/>
            <person name="Brambilla E."/>
            <person name="Klenk H.-P."/>
            <person name="Eisen J.A."/>
        </authorList>
    </citation>
    <scope>NUCLEOTIDE SEQUENCE [LARGE SCALE GENOMIC DNA]</scope>
    <source>
        <strain evidence="7 8">DSM 2985</strain>
    </source>
</reference>
<keyword evidence="5" id="KW-0472">Membrane</keyword>
<keyword evidence="4" id="KW-0342">GTP-binding</keyword>
<evidence type="ECO:0000259" key="6">
    <source>
        <dbReference type="Pfam" id="PF00350"/>
    </source>
</evidence>
<dbReference type="PANTHER" id="PTHR10465:SF0">
    <property type="entry name" value="SARCALUMENIN"/>
    <property type="match status" value="1"/>
</dbReference>
<dbReference type="PATRIC" id="fig|907348.3.peg.1900"/>
<dbReference type="RefSeq" id="WP_002705043.1">
    <property type="nucleotide sequence ID" value="NZ_AGRW01000050.1"/>
</dbReference>
<keyword evidence="2" id="KW-0547">Nucleotide-binding</keyword>
<dbReference type="InterPro" id="IPR045063">
    <property type="entry name" value="Dynamin_N"/>
</dbReference>
<dbReference type="SUPFAM" id="SSF52540">
    <property type="entry name" value="P-loop containing nucleoside triphosphate hydrolases"/>
    <property type="match status" value="1"/>
</dbReference>
<evidence type="ECO:0000313" key="8">
    <source>
        <dbReference type="Proteomes" id="UP000003571"/>
    </source>
</evidence>
<dbReference type="EMBL" id="AGRW01000050">
    <property type="protein sequence ID" value="EIC01360.1"/>
    <property type="molecule type" value="Genomic_DNA"/>
</dbReference>
<feature type="domain" description="Dynamin N-terminal" evidence="6">
    <location>
        <begin position="194"/>
        <end position="361"/>
    </location>
</feature>
<dbReference type="GO" id="GO:0005525">
    <property type="term" value="F:GTP binding"/>
    <property type="evidence" value="ECO:0007669"/>
    <property type="project" value="UniProtKB-KW"/>
</dbReference>
<gene>
    <name evidence="7" type="ORF">TresaDRAFT_1252</name>
</gene>
<name>H7ELV2_9SPIR</name>